<proteinExistence type="predicted"/>
<evidence type="ECO:0000313" key="2">
    <source>
        <dbReference type="Proteomes" id="UP000262583"/>
    </source>
</evidence>
<organism evidence="1 2">
    <name type="scientific">Sumerlaea chitinivorans</name>
    <dbReference type="NCBI Taxonomy" id="2250252"/>
    <lineage>
        <taxon>Bacteria</taxon>
        <taxon>Candidatus Sumerlaeota</taxon>
        <taxon>Candidatus Sumerlaeia</taxon>
        <taxon>Candidatus Sumerlaeales</taxon>
        <taxon>Candidatus Sumerlaeaceae</taxon>
        <taxon>Candidatus Sumerlaea</taxon>
    </lineage>
</organism>
<protein>
    <submittedName>
        <fullName evidence="1">Uncharacterized protein</fullName>
    </submittedName>
</protein>
<reference evidence="1 2" key="1">
    <citation type="submission" date="2018-05" db="EMBL/GenBank/DDBJ databases">
        <title>A metagenomic window into the 2 km-deep terrestrial subsurface aquifer revealed taxonomically and functionally diverse microbial community comprising novel uncultured bacterial lineages.</title>
        <authorList>
            <person name="Kadnikov V.V."/>
            <person name="Mardanov A.V."/>
            <person name="Beletsky A.V."/>
            <person name="Banks D."/>
            <person name="Pimenov N.V."/>
            <person name="Frank Y.A."/>
            <person name="Karnachuk O.V."/>
            <person name="Ravin N.V."/>
        </authorList>
    </citation>
    <scope>NUCLEOTIDE SEQUENCE [LARGE SCALE GENOMIC DNA]</scope>
    <source>
        <strain evidence="1">BY</strain>
    </source>
</reference>
<dbReference type="EMBL" id="CP030759">
    <property type="protein sequence ID" value="AXA36942.1"/>
    <property type="molecule type" value="Genomic_DNA"/>
</dbReference>
<gene>
    <name evidence="1" type="ORF">BRCON_2165</name>
</gene>
<dbReference type="Proteomes" id="UP000262583">
    <property type="component" value="Chromosome"/>
</dbReference>
<dbReference type="KEGG" id="schv:BRCON_2165"/>
<name>A0A2Z4Y8F5_SUMC1</name>
<dbReference type="AlphaFoldDB" id="A0A2Z4Y8F5"/>
<evidence type="ECO:0000313" key="1">
    <source>
        <dbReference type="EMBL" id="AXA36942.1"/>
    </source>
</evidence>
<accession>A0A2Z4Y8F5</accession>
<sequence>MDLLPFRNLRMLTEFDLSRGETTLFAEHRVRTQLAFRPKNA</sequence>